<dbReference type="EMBL" id="JQBA01000020">
    <property type="protein sequence ID" value="KRN44190.1"/>
    <property type="molecule type" value="Genomic_DNA"/>
</dbReference>
<reference evidence="2 3" key="1">
    <citation type="journal article" date="2015" name="Genome Announc.">
        <title>Expanding the biotechnology potential of lactobacilli through comparative genomics of 213 strains and associated genera.</title>
        <authorList>
            <person name="Sun Z."/>
            <person name="Harris H.M."/>
            <person name="McCann A."/>
            <person name="Guo C."/>
            <person name="Argimon S."/>
            <person name="Zhang W."/>
            <person name="Yang X."/>
            <person name="Jeffery I.B."/>
            <person name="Cooney J.C."/>
            <person name="Kagawa T.F."/>
            <person name="Liu W."/>
            <person name="Song Y."/>
            <person name="Salvetti E."/>
            <person name="Wrobel A."/>
            <person name="Rasinkangas P."/>
            <person name="Parkhill J."/>
            <person name="Rea M.C."/>
            <person name="O'Sullivan O."/>
            <person name="Ritari J."/>
            <person name="Douillard F.P."/>
            <person name="Paul Ross R."/>
            <person name="Yang R."/>
            <person name="Briner A.E."/>
            <person name="Felis G.E."/>
            <person name="de Vos W.M."/>
            <person name="Barrangou R."/>
            <person name="Klaenhammer T.R."/>
            <person name="Caufield P.W."/>
            <person name="Cui Y."/>
            <person name="Zhang H."/>
            <person name="O'Toole P.W."/>
        </authorList>
    </citation>
    <scope>NUCLEOTIDE SEQUENCE [LARGE SCALE GENOMIC DNA]</scope>
    <source>
        <strain evidence="2 3">DSM 14792</strain>
    </source>
</reference>
<keyword evidence="3" id="KW-1185">Reference proteome</keyword>
<dbReference type="AlphaFoldDB" id="A0A0R2GUS7"/>
<evidence type="ECO:0000313" key="3">
    <source>
        <dbReference type="Proteomes" id="UP000051639"/>
    </source>
</evidence>
<dbReference type="PATRIC" id="fig|148604.4.peg.775"/>
<sequence>MRMVSRMEKRSIKIYQKDETLVRLADWLNKMALLSCWAALFLDIAYFAVTGHALRTILFALYTPLRYFFFDISPKKELRRPPSLDRAIPLAIFINYLNKRFPIPQGGIIATLYGLALATGRASINGYALLWFDTFYFLYEVRKDTIGQIGSNELSLKKNDQLENLRYQLLRANDEDEEEAIKKSLNNWKQTQLASQLDVWNFPIRRYLNATNDYVKLKEVGTKYFEDYPTSVPSLQNKPVDNRNCKAKSSNQNRKTINSGTNKK</sequence>
<organism evidence="2 3">
    <name type="scientific">Limosilactobacillus ingluviei</name>
    <dbReference type="NCBI Taxonomy" id="148604"/>
    <lineage>
        <taxon>Bacteria</taxon>
        <taxon>Bacillati</taxon>
        <taxon>Bacillota</taxon>
        <taxon>Bacilli</taxon>
        <taxon>Lactobacillales</taxon>
        <taxon>Lactobacillaceae</taxon>
        <taxon>Limosilactobacillus</taxon>
    </lineage>
</organism>
<comment type="caution">
    <text evidence="2">The sequence shown here is derived from an EMBL/GenBank/DDBJ whole genome shotgun (WGS) entry which is preliminary data.</text>
</comment>
<feature type="compositionally biased region" description="Polar residues" evidence="1">
    <location>
        <begin position="247"/>
        <end position="264"/>
    </location>
</feature>
<dbReference type="Proteomes" id="UP000051639">
    <property type="component" value="Unassembled WGS sequence"/>
</dbReference>
<name>A0A0R2GUS7_9LACO</name>
<feature type="region of interest" description="Disordered" evidence="1">
    <location>
        <begin position="235"/>
        <end position="264"/>
    </location>
</feature>
<evidence type="ECO:0000256" key="1">
    <source>
        <dbReference type="SAM" id="MobiDB-lite"/>
    </source>
</evidence>
<accession>A0A0R2GUS7</accession>
<proteinExistence type="predicted"/>
<protein>
    <submittedName>
        <fullName evidence="2">Uncharacterized protein</fullName>
    </submittedName>
</protein>
<evidence type="ECO:0000313" key="2">
    <source>
        <dbReference type="EMBL" id="KRN44190.1"/>
    </source>
</evidence>
<gene>
    <name evidence="2" type="ORF">IV41_GL000759</name>
</gene>